<name>A0A8T1TQK2_9STRA</name>
<comment type="caution">
    <text evidence="2">The sequence shown here is derived from an EMBL/GenBank/DDBJ whole genome shotgun (WGS) entry which is preliminary data.</text>
</comment>
<dbReference type="AlphaFoldDB" id="A0A8T1TQK2"/>
<feature type="region of interest" description="Disordered" evidence="1">
    <location>
        <begin position="52"/>
        <end position="71"/>
    </location>
</feature>
<accession>A0A8T1TQK2</accession>
<dbReference type="Proteomes" id="UP000688947">
    <property type="component" value="Unassembled WGS sequence"/>
</dbReference>
<evidence type="ECO:0000313" key="2">
    <source>
        <dbReference type="EMBL" id="KAG6943949.1"/>
    </source>
</evidence>
<protein>
    <submittedName>
        <fullName evidence="2">Uncharacterized protein</fullName>
    </submittedName>
</protein>
<evidence type="ECO:0000313" key="3">
    <source>
        <dbReference type="Proteomes" id="UP000688947"/>
    </source>
</evidence>
<organism evidence="2 3">
    <name type="scientific">Phytophthora cactorum</name>
    <dbReference type="NCBI Taxonomy" id="29920"/>
    <lineage>
        <taxon>Eukaryota</taxon>
        <taxon>Sar</taxon>
        <taxon>Stramenopiles</taxon>
        <taxon>Oomycota</taxon>
        <taxon>Peronosporomycetes</taxon>
        <taxon>Peronosporales</taxon>
        <taxon>Peronosporaceae</taxon>
        <taxon>Phytophthora</taxon>
    </lineage>
</organism>
<proteinExistence type="predicted"/>
<sequence length="113" mass="13225">MPNGGFLRFFMRYGISCVGRLKTAKAPTFWTRTTIARPHQALAGNHPNSIEHYDFSLSRPPPPQTSHEMPCFFSPRDTPLKSPILAPIYSSHLFQIREQRGRLQFRHSRRYRR</sequence>
<reference evidence="2" key="1">
    <citation type="submission" date="2021-01" db="EMBL/GenBank/DDBJ databases">
        <title>Phytophthora aleatoria, a newly-described species from Pinus radiata is distinct from Phytophthora cactorum isolates based on comparative genomics.</title>
        <authorList>
            <person name="Mcdougal R."/>
            <person name="Panda P."/>
            <person name="Williams N."/>
            <person name="Studholme D.J."/>
        </authorList>
    </citation>
    <scope>NUCLEOTIDE SEQUENCE</scope>
    <source>
        <strain evidence="2">NZFS 3830</strain>
    </source>
</reference>
<dbReference type="EMBL" id="JAENGZ010002361">
    <property type="protein sequence ID" value="KAG6943949.1"/>
    <property type="molecule type" value="Genomic_DNA"/>
</dbReference>
<evidence type="ECO:0000256" key="1">
    <source>
        <dbReference type="SAM" id="MobiDB-lite"/>
    </source>
</evidence>
<gene>
    <name evidence="2" type="ORF">JG687_00018141</name>
</gene>